<dbReference type="PhylomeDB" id="B4IP77"/>
<evidence type="ECO:0000313" key="2">
    <source>
        <dbReference type="Proteomes" id="UP000001292"/>
    </source>
</evidence>
<dbReference type="Proteomes" id="UP000001292">
    <property type="component" value="Unassembled WGS sequence"/>
</dbReference>
<proteinExistence type="predicted"/>
<dbReference type="HOGENOM" id="CLU_2075611_0_0_1"/>
<protein>
    <submittedName>
        <fullName evidence="1">GM21869</fullName>
    </submittedName>
</protein>
<dbReference type="AlphaFoldDB" id="B4IP77"/>
<evidence type="ECO:0000313" key="1">
    <source>
        <dbReference type="EMBL" id="EDW51466.1"/>
    </source>
</evidence>
<keyword evidence="2" id="KW-1185">Reference proteome</keyword>
<organism evidence="2">
    <name type="scientific">Drosophila sechellia</name>
    <name type="common">Fruit fly</name>
    <dbReference type="NCBI Taxonomy" id="7238"/>
    <lineage>
        <taxon>Eukaryota</taxon>
        <taxon>Metazoa</taxon>
        <taxon>Ecdysozoa</taxon>
        <taxon>Arthropoda</taxon>
        <taxon>Hexapoda</taxon>
        <taxon>Insecta</taxon>
        <taxon>Pterygota</taxon>
        <taxon>Neoptera</taxon>
        <taxon>Endopterygota</taxon>
        <taxon>Diptera</taxon>
        <taxon>Brachycera</taxon>
        <taxon>Muscomorpha</taxon>
        <taxon>Ephydroidea</taxon>
        <taxon>Drosophilidae</taxon>
        <taxon>Drosophila</taxon>
        <taxon>Sophophora</taxon>
    </lineage>
</organism>
<gene>
    <name evidence="1" type="primary">Dsec\GM21869</name>
    <name evidence="1" type="ORF">Dsec_GM21869</name>
</gene>
<name>B4IP77_DROSE</name>
<sequence>MLEQNMFEQNMFDQNMFDPNMFELEHVRSEHVRTRTCLEQNKFKQNMLGTGTETNRSGPRPGLNRTWFGLNLIEPDPFVPELFGLNLVRAEIVRSKRSNEPVSNEHCSTDMFQNTCVM</sequence>
<accession>B4IP77</accession>
<dbReference type="EMBL" id="CH678687">
    <property type="protein sequence ID" value="EDW51466.1"/>
    <property type="molecule type" value="Genomic_DNA"/>
</dbReference>
<reference evidence="1 2" key="1">
    <citation type="journal article" date="2007" name="Nature">
        <title>Evolution of genes and genomes on the Drosophila phylogeny.</title>
        <authorList>
            <consortium name="Drosophila 12 Genomes Consortium"/>
            <person name="Clark A.G."/>
            <person name="Eisen M.B."/>
            <person name="Smith D.R."/>
            <person name="Bergman C.M."/>
            <person name="Oliver B."/>
            <person name="Markow T.A."/>
            <person name="Kaufman T.C."/>
            <person name="Kellis M."/>
            <person name="Gelbart W."/>
            <person name="Iyer V.N."/>
            <person name="Pollard D.A."/>
            <person name="Sackton T.B."/>
            <person name="Larracuente A.M."/>
            <person name="Singh N.D."/>
            <person name="Abad J.P."/>
            <person name="Abt D.N."/>
            <person name="Adryan B."/>
            <person name="Aguade M."/>
            <person name="Akashi H."/>
            <person name="Anderson W.W."/>
            <person name="Aquadro C.F."/>
            <person name="Ardell D.H."/>
            <person name="Arguello R."/>
            <person name="Artieri C.G."/>
            <person name="Barbash D.A."/>
            <person name="Barker D."/>
            <person name="Barsanti P."/>
            <person name="Batterham P."/>
            <person name="Batzoglou S."/>
            <person name="Begun D."/>
            <person name="Bhutkar A."/>
            <person name="Blanco E."/>
            <person name="Bosak S.A."/>
            <person name="Bradley R.K."/>
            <person name="Brand A.D."/>
            <person name="Brent M.R."/>
            <person name="Brooks A.N."/>
            <person name="Brown R.H."/>
            <person name="Butlin R.K."/>
            <person name="Caggese C."/>
            <person name="Calvi B.R."/>
            <person name="Bernardo de Carvalho A."/>
            <person name="Caspi A."/>
            <person name="Castrezana S."/>
            <person name="Celniker S.E."/>
            <person name="Chang J.L."/>
            <person name="Chapple C."/>
            <person name="Chatterji S."/>
            <person name="Chinwalla A."/>
            <person name="Civetta A."/>
            <person name="Clifton S.W."/>
            <person name="Comeron J.M."/>
            <person name="Costello J.C."/>
            <person name="Coyne J.A."/>
            <person name="Daub J."/>
            <person name="David R.G."/>
            <person name="Delcher A.L."/>
            <person name="Delehaunty K."/>
            <person name="Do C.B."/>
            <person name="Ebling H."/>
            <person name="Edwards K."/>
            <person name="Eickbush T."/>
            <person name="Evans J.D."/>
            <person name="Filipski A."/>
            <person name="Findeiss S."/>
            <person name="Freyhult E."/>
            <person name="Fulton L."/>
            <person name="Fulton R."/>
            <person name="Garcia A.C."/>
            <person name="Gardiner A."/>
            <person name="Garfield D.A."/>
            <person name="Garvin B.E."/>
            <person name="Gibson G."/>
            <person name="Gilbert D."/>
            <person name="Gnerre S."/>
            <person name="Godfrey J."/>
            <person name="Good R."/>
            <person name="Gotea V."/>
            <person name="Gravely B."/>
            <person name="Greenberg A.J."/>
            <person name="Griffiths-Jones S."/>
            <person name="Gross S."/>
            <person name="Guigo R."/>
            <person name="Gustafson E.A."/>
            <person name="Haerty W."/>
            <person name="Hahn M.W."/>
            <person name="Halligan D.L."/>
            <person name="Halpern A.L."/>
            <person name="Halter G.M."/>
            <person name="Han M.V."/>
            <person name="Heger A."/>
            <person name="Hillier L."/>
            <person name="Hinrichs A.S."/>
            <person name="Holmes I."/>
            <person name="Hoskins R.A."/>
            <person name="Hubisz M.J."/>
            <person name="Hultmark D."/>
            <person name="Huntley M.A."/>
            <person name="Jaffe D.B."/>
            <person name="Jagadeeshan S."/>
            <person name="Jeck W.R."/>
            <person name="Johnson J."/>
            <person name="Jones C.D."/>
            <person name="Jordan W.C."/>
            <person name="Karpen G.H."/>
            <person name="Kataoka E."/>
            <person name="Keightley P.D."/>
            <person name="Kheradpour P."/>
            <person name="Kirkness E.F."/>
            <person name="Koerich L.B."/>
            <person name="Kristiansen K."/>
            <person name="Kudrna D."/>
            <person name="Kulathinal R.J."/>
            <person name="Kumar S."/>
            <person name="Kwok R."/>
            <person name="Lander E."/>
            <person name="Langley C.H."/>
            <person name="Lapoint R."/>
            <person name="Lazzaro B.P."/>
            <person name="Lee S.J."/>
            <person name="Levesque L."/>
            <person name="Li R."/>
            <person name="Lin C.F."/>
            <person name="Lin M.F."/>
            <person name="Lindblad-Toh K."/>
            <person name="Llopart A."/>
            <person name="Long M."/>
            <person name="Low L."/>
            <person name="Lozovsky E."/>
            <person name="Lu J."/>
            <person name="Luo M."/>
            <person name="Machado C.A."/>
            <person name="Makalowski W."/>
            <person name="Marzo M."/>
            <person name="Matsuda M."/>
            <person name="Matzkin L."/>
            <person name="McAllister B."/>
            <person name="McBride C.S."/>
            <person name="McKernan B."/>
            <person name="McKernan K."/>
            <person name="Mendez-Lago M."/>
            <person name="Minx P."/>
            <person name="Mollenhauer M.U."/>
            <person name="Montooth K."/>
            <person name="Mount S.M."/>
            <person name="Mu X."/>
            <person name="Myers E."/>
            <person name="Negre B."/>
            <person name="Newfeld S."/>
            <person name="Nielsen R."/>
            <person name="Noor M.A."/>
            <person name="O'Grady P."/>
            <person name="Pachter L."/>
            <person name="Papaceit M."/>
            <person name="Parisi M.J."/>
            <person name="Parisi M."/>
            <person name="Parts L."/>
            <person name="Pedersen J.S."/>
            <person name="Pesole G."/>
            <person name="Phillippy A.M."/>
            <person name="Ponting C.P."/>
            <person name="Pop M."/>
            <person name="Porcelli D."/>
            <person name="Powell J.R."/>
            <person name="Prohaska S."/>
            <person name="Pruitt K."/>
            <person name="Puig M."/>
            <person name="Quesneville H."/>
            <person name="Ram K.R."/>
            <person name="Rand D."/>
            <person name="Rasmussen M.D."/>
            <person name="Reed L.K."/>
            <person name="Reenan R."/>
            <person name="Reily A."/>
            <person name="Remington K.A."/>
            <person name="Rieger T.T."/>
            <person name="Ritchie M.G."/>
            <person name="Robin C."/>
            <person name="Rogers Y.H."/>
            <person name="Rohde C."/>
            <person name="Rozas J."/>
            <person name="Rubenfield M.J."/>
            <person name="Ruiz A."/>
            <person name="Russo S."/>
            <person name="Salzberg S.L."/>
            <person name="Sanchez-Gracia A."/>
            <person name="Saranga D.J."/>
            <person name="Sato H."/>
            <person name="Schaeffer S.W."/>
            <person name="Schatz M.C."/>
            <person name="Schlenke T."/>
            <person name="Schwartz R."/>
            <person name="Segarra C."/>
            <person name="Singh R.S."/>
            <person name="Sirot L."/>
            <person name="Sirota M."/>
            <person name="Sisneros N.B."/>
            <person name="Smith C.D."/>
            <person name="Smith T.F."/>
            <person name="Spieth J."/>
            <person name="Stage D.E."/>
            <person name="Stark A."/>
            <person name="Stephan W."/>
            <person name="Strausberg R.L."/>
            <person name="Strempel S."/>
            <person name="Sturgill D."/>
            <person name="Sutton G."/>
            <person name="Sutton G.G."/>
            <person name="Tao W."/>
            <person name="Teichmann S."/>
            <person name="Tobari Y.N."/>
            <person name="Tomimura Y."/>
            <person name="Tsolas J.M."/>
            <person name="Valente V.L."/>
            <person name="Venter E."/>
            <person name="Venter J.C."/>
            <person name="Vicario S."/>
            <person name="Vieira F.G."/>
            <person name="Vilella A.J."/>
            <person name="Villasante A."/>
            <person name="Walenz B."/>
            <person name="Wang J."/>
            <person name="Wasserman M."/>
            <person name="Watts T."/>
            <person name="Wilson D."/>
            <person name="Wilson R.K."/>
            <person name="Wing R.A."/>
            <person name="Wolfner M.F."/>
            <person name="Wong A."/>
            <person name="Wong G.K."/>
            <person name="Wu C.I."/>
            <person name="Wu G."/>
            <person name="Yamamoto D."/>
            <person name="Yang H.P."/>
            <person name="Yang S.P."/>
            <person name="Yorke J.A."/>
            <person name="Yoshida K."/>
            <person name="Zdobnov E."/>
            <person name="Zhang P."/>
            <person name="Zhang Y."/>
            <person name="Zimin A.V."/>
            <person name="Baldwin J."/>
            <person name="Abdouelleil A."/>
            <person name="Abdulkadir J."/>
            <person name="Abebe A."/>
            <person name="Abera B."/>
            <person name="Abreu J."/>
            <person name="Acer S.C."/>
            <person name="Aftuck L."/>
            <person name="Alexander A."/>
            <person name="An P."/>
            <person name="Anderson E."/>
            <person name="Anderson S."/>
            <person name="Arachi H."/>
            <person name="Azer M."/>
            <person name="Bachantsang P."/>
            <person name="Barry A."/>
            <person name="Bayul T."/>
            <person name="Berlin A."/>
            <person name="Bessette D."/>
            <person name="Bloom T."/>
            <person name="Blye J."/>
            <person name="Boguslavskiy L."/>
            <person name="Bonnet C."/>
            <person name="Boukhgalter B."/>
            <person name="Bourzgui I."/>
            <person name="Brown A."/>
            <person name="Cahill P."/>
            <person name="Channer S."/>
            <person name="Cheshatsang Y."/>
            <person name="Chuda L."/>
            <person name="Citroen M."/>
            <person name="Collymore A."/>
            <person name="Cooke P."/>
            <person name="Costello M."/>
            <person name="D'Aco K."/>
            <person name="Daza R."/>
            <person name="De Haan G."/>
            <person name="DeGray S."/>
            <person name="DeMaso C."/>
            <person name="Dhargay N."/>
            <person name="Dooley K."/>
            <person name="Dooley E."/>
            <person name="Doricent M."/>
            <person name="Dorje P."/>
            <person name="Dorjee K."/>
            <person name="Dupes A."/>
            <person name="Elong R."/>
            <person name="Falk J."/>
            <person name="Farina A."/>
            <person name="Faro S."/>
            <person name="Ferguson D."/>
            <person name="Fisher S."/>
            <person name="Foley C.D."/>
            <person name="Franke A."/>
            <person name="Friedrich D."/>
            <person name="Gadbois L."/>
            <person name="Gearin G."/>
            <person name="Gearin C.R."/>
            <person name="Giannoukos G."/>
            <person name="Goode T."/>
            <person name="Graham J."/>
            <person name="Grandbois E."/>
            <person name="Grewal S."/>
            <person name="Gyaltsen K."/>
            <person name="Hafez N."/>
            <person name="Hagos B."/>
            <person name="Hall J."/>
            <person name="Henson C."/>
            <person name="Hollinger A."/>
            <person name="Honan T."/>
            <person name="Huard M.D."/>
            <person name="Hughes L."/>
            <person name="Hurhula B."/>
            <person name="Husby M.E."/>
            <person name="Kamat A."/>
            <person name="Kanga B."/>
            <person name="Kashin S."/>
            <person name="Khazanovich D."/>
            <person name="Kisner P."/>
            <person name="Lance K."/>
            <person name="Lara M."/>
            <person name="Lee W."/>
            <person name="Lennon N."/>
            <person name="Letendre F."/>
            <person name="LeVine R."/>
            <person name="Lipovsky A."/>
            <person name="Liu X."/>
            <person name="Liu J."/>
            <person name="Liu S."/>
            <person name="Lokyitsang T."/>
            <person name="Lokyitsang Y."/>
            <person name="Lubonja R."/>
            <person name="Lui A."/>
            <person name="MacDonald P."/>
            <person name="Magnisalis V."/>
            <person name="Maru K."/>
            <person name="Matthews C."/>
            <person name="McCusker W."/>
            <person name="McDonough S."/>
            <person name="Mehta T."/>
            <person name="Meldrim J."/>
            <person name="Meneus L."/>
            <person name="Mihai O."/>
            <person name="Mihalev A."/>
            <person name="Mihova T."/>
            <person name="Mittelman R."/>
            <person name="Mlenga V."/>
            <person name="Montmayeur A."/>
            <person name="Mulrain L."/>
            <person name="Navidi A."/>
            <person name="Naylor J."/>
            <person name="Negash T."/>
            <person name="Nguyen T."/>
            <person name="Nguyen N."/>
            <person name="Nicol R."/>
            <person name="Norbu C."/>
            <person name="Norbu N."/>
            <person name="Novod N."/>
            <person name="O'Neill B."/>
            <person name="Osman S."/>
            <person name="Markiewicz E."/>
            <person name="Oyono O.L."/>
            <person name="Patti C."/>
            <person name="Phunkhang P."/>
            <person name="Pierre F."/>
            <person name="Priest M."/>
            <person name="Raghuraman S."/>
            <person name="Rege F."/>
            <person name="Reyes R."/>
            <person name="Rise C."/>
            <person name="Rogov P."/>
            <person name="Ross K."/>
            <person name="Ryan E."/>
            <person name="Settipalli S."/>
            <person name="Shea T."/>
            <person name="Sherpa N."/>
            <person name="Shi L."/>
            <person name="Shih D."/>
            <person name="Sparrow T."/>
            <person name="Spaulding J."/>
            <person name="Stalker J."/>
            <person name="Stange-Thomann N."/>
            <person name="Stavropoulos S."/>
            <person name="Stone C."/>
            <person name="Strader C."/>
            <person name="Tesfaye S."/>
            <person name="Thomson T."/>
            <person name="Thoulutsang Y."/>
            <person name="Thoulutsang D."/>
            <person name="Topham K."/>
            <person name="Topping I."/>
            <person name="Tsamla T."/>
            <person name="Vassiliev H."/>
            <person name="Vo A."/>
            <person name="Wangchuk T."/>
            <person name="Wangdi T."/>
            <person name="Weiand M."/>
            <person name="Wilkinson J."/>
            <person name="Wilson A."/>
            <person name="Yadav S."/>
            <person name="Young G."/>
            <person name="Yu Q."/>
            <person name="Zembek L."/>
            <person name="Zhong D."/>
            <person name="Zimmer A."/>
            <person name="Zwirko Z."/>
            <person name="Jaffe D.B."/>
            <person name="Alvarez P."/>
            <person name="Brockman W."/>
            <person name="Butler J."/>
            <person name="Chin C."/>
            <person name="Gnerre S."/>
            <person name="Grabherr M."/>
            <person name="Kleber M."/>
            <person name="Mauceli E."/>
            <person name="MacCallum I."/>
        </authorList>
    </citation>
    <scope>NUCLEOTIDE SEQUENCE [LARGE SCALE GENOMIC DNA]</scope>
    <source>
        <strain evidence="2">Rob3c / Tucson 14021-0248.25</strain>
    </source>
</reference>